<feature type="chain" id="PRO_5039669109" description="Serine aminopeptidase S33 domain-containing protein" evidence="1">
    <location>
        <begin position="22"/>
        <end position="455"/>
    </location>
</feature>
<dbReference type="EMBL" id="FNWV01000003">
    <property type="protein sequence ID" value="SEH50326.1"/>
    <property type="molecule type" value="Genomic_DNA"/>
</dbReference>
<evidence type="ECO:0000259" key="2">
    <source>
        <dbReference type="Pfam" id="PF12146"/>
    </source>
</evidence>
<evidence type="ECO:0000256" key="1">
    <source>
        <dbReference type="SAM" id="SignalP"/>
    </source>
</evidence>
<organism evidence="4 5">
    <name type="scientific">Ruminococcus flavefaciens</name>
    <dbReference type="NCBI Taxonomy" id="1265"/>
    <lineage>
        <taxon>Bacteria</taxon>
        <taxon>Bacillati</taxon>
        <taxon>Bacillota</taxon>
        <taxon>Clostridia</taxon>
        <taxon>Eubacteriales</taxon>
        <taxon>Oscillospiraceae</taxon>
        <taxon>Ruminococcus</taxon>
    </lineage>
</organism>
<evidence type="ECO:0008006" key="6">
    <source>
        <dbReference type="Google" id="ProtNLM"/>
    </source>
</evidence>
<feature type="domain" description="DUF3887" evidence="3">
    <location>
        <begin position="66"/>
        <end position="153"/>
    </location>
</feature>
<dbReference type="AlphaFoldDB" id="A0A1H6IRU0"/>
<dbReference type="GO" id="GO:0052689">
    <property type="term" value="F:carboxylic ester hydrolase activity"/>
    <property type="evidence" value="ECO:0007669"/>
    <property type="project" value="TreeGrafter"/>
</dbReference>
<evidence type="ECO:0000259" key="3">
    <source>
        <dbReference type="Pfam" id="PF13026"/>
    </source>
</evidence>
<sequence>MADMRKIRSVFAVMAAVSLLAGCGEKKTSDNNNTTEAAAVTAVTTEAATEDTTSASSDTDYVELSRKLLDDILNDDFKPVMELFSENCKEQLTEGVLMEGWKNIKEEGGNFIAVKESKTETEQGMTVVTTVMDFEKNDFDFMLAYNDKGEIEGIMFTYHQEEEIAPQVTATFAETCIKVGEKELDGMLTMPKNAEKPPVVILIQGSGQHNMNEGSGELATFNELAHGLAERGIATIRYNKRFYQYSELAADGNYTIQEEVLEDAGEAVKLAKSYVDEGKVSGIFVMGHSLGGCVAPSIAKANSDVQGIISLAGTPRDLVDVVIDQLTAQRDAAEIGSQKDSLQEMLDDAAVMKEGNDKDATLLGWGYNYYNSLKELNIGETAKSLDIPMLFLQGDSDVQVYPDKDFPLWKEYLEGKDNCTFKLYEGLGHLFDDEDGHLNKQVMDDTAEFVKNSVK</sequence>
<dbReference type="OrthoDB" id="9809549at2"/>
<evidence type="ECO:0000313" key="5">
    <source>
        <dbReference type="Proteomes" id="UP000183190"/>
    </source>
</evidence>
<feature type="signal peptide" evidence="1">
    <location>
        <begin position="1"/>
        <end position="21"/>
    </location>
</feature>
<gene>
    <name evidence="4" type="ORF">SAMN02910265_01030</name>
</gene>
<dbReference type="InterPro" id="IPR029058">
    <property type="entry name" value="AB_hydrolase_fold"/>
</dbReference>
<dbReference type="Pfam" id="PF12146">
    <property type="entry name" value="Hydrolase_4"/>
    <property type="match status" value="1"/>
</dbReference>
<dbReference type="SUPFAM" id="SSF53474">
    <property type="entry name" value="alpha/beta-Hydrolases"/>
    <property type="match status" value="1"/>
</dbReference>
<dbReference type="Proteomes" id="UP000183190">
    <property type="component" value="Unassembled WGS sequence"/>
</dbReference>
<dbReference type="Gene3D" id="3.10.450.590">
    <property type="match status" value="1"/>
</dbReference>
<dbReference type="RefSeq" id="WP_074714920.1">
    <property type="nucleotide sequence ID" value="NZ_FNWV01000003.1"/>
</dbReference>
<dbReference type="Pfam" id="PF13026">
    <property type="entry name" value="DUF3887"/>
    <property type="match status" value="1"/>
</dbReference>
<evidence type="ECO:0000313" key="4">
    <source>
        <dbReference type="EMBL" id="SEH50326.1"/>
    </source>
</evidence>
<accession>A0A1H6IRU0</accession>
<dbReference type="InterPro" id="IPR022742">
    <property type="entry name" value="Hydrolase_4"/>
</dbReference>
<reference evidence="4 5" key="1">
    <citation type="submission" date="2016-10" db="EMBL/GenBank/DDBJ databases">
        <authorList>
            <person name="de Groot N.N."/>
        </authorList>
    </citation>
    <scope>NUCLEOTIDE SEQUENCE [LARGE SCALE GENOMIC DNA]</scope>
    <source>
        <strain evidence="4 5">YAD2003</strain>
    </source>
</reference>
<dbReference type="Gene3D" id="3.40.50.1820">
    <property type="entry name" value="alpha/beta hydrolase"/>
    <property type="match status" value="1"/>
</dbReference>
<proteinExistence type="predicted"/>
<dbReference type="InterPro" id="IPR053145">
    <property type="entry name" value="AB_hydrolase_Est10"/>
</dbReference>
<feature type="domain" description="Serine aminopeptidase S33" evidence="2">
    <location>
        <begin position="219"/>
        <end position="430"/>
    </location>
</feature>
<protein>
    <recommendedName>
        <fullName evidence="6">Serine aminopeptidase S33 domain-containing protein</fullName>
    </recommendedName>
</protein>
<dbReference type="PANTHER" id="PTHR43265:SF1">
    <property type="entry name" value="ESTERASE ESTD"/>
    <property type="match status" value="1"/>
</dbReference>
<dbReference type="InterPro" id="IPR024981">
    <property type="entry name" value="DUF3887"/>
</dbReference>
<keyword evidence="1" id="KW-0732">Signal</keyword>
<dbReference type="PANTHER" id="PTHR43265">
    <property type="entry name" value="ESTERASE ESTD"/>
    <property type="match status" value="1"/>
</dbReference>
<dbReference type="PROSITE" id="PS51257">
    <property type="entry name" value="PROKAR_LIPOPROTEIN"/>
    <property type="match status" value="1"/>
</dbReference>
<name>A0A1H6IRU0_RUMFL</name>